<reference evidence="2" key="1">
    <citation type="submission" date="2015-04" db="EMBL/GenBank/DDBJ databases">
        <title>The genome sequence of the plant pathogenic Rhizarian Plasmodiophora brassicae reveals insights in its biotrophic life cycle and the origin of chitin synthesis.</title>
        <authorList>
            <person name="Schwelm A."/>
            <person name="Fogelqvist J."/>
            <person name="Knaust A."/>
            <person name="Julke S."/>
            <person name="Lilja T."/>
            <person name="Dhandapani V."/>
            <person name="Bonilla-Rosso G."/>
            <person name="Karlsson M."/>
            <person name="Shevchenko A."/>
            <person name="Choi S.R."/>
            <person name="Kim H.G."/>
            <person name="Park J.Y."/>
            <person name="Lim Y.P."/>
            <person name="Ludwig-Muller J."/>
            <person name="Dixelius C."/>
        </authorList>
    </citation>
    <scope>NUCLEOTIDE SEQUENCE</scope>
    <source>
        <tissue evidence="2">Potato root galls</tissue>
    </source>
</reference>
<protein>
    <submittedName>
        <fullName evidence="2">Uncharacterized protein</fullName>
    </submittedName>
</protein>
<accession>A0A0H5QKF7</accession>
<feature type="region of interest" description="Disordered" evidence="1">
    <location>
        <begin position="1"/>
        <end position="23"/>
    </location>
</feature>
<organism evidence="2">
    <name type="scientific">Spongospora subterranea</name>
    <dbReference type="NCBI Taxonomy" id="70186"/>
    <lineage>
        <taxon>Eukaryota</taxon>
        <taxon>Sar</taxon>
        <taxon>Rhizaria</taxon>
        <taxon>Endomyxa</taxon>
        <taxon>Phytomyxea</taxon>
        <taxon>Plasmodiophorida</taxon>
        <taxon>Plasmodiophoridae</taxon>
        <taxon>Spongospora</taxon>
    </lineage>
</organism>
<evidence type="ECO:0000313" key="2">
    <source>
        <dbReference type="EMBL" id="CRZ02112.1"/>
    </source>
</evidence>
<proteinExistence type="predicted"/>
<feature type="compositionally biased region" description="Low complexity" evidence="1">
    <location>
        <begin position="11"/>
        <end position="22"/>
    </location>
</feature>
<evidence type="ECO:0000256" key="1">
    <source>
        <dbReference type="SAM" id="MobiDB-lite"/>
    </source>
</evidence>
<sequence>MCIPKNTRNHSSTSSPTSYQYSRKSMNNTGQLFCPAHLQLGDNFCWRCPWSLPVVDPSLLSFSLTQDEGFVYGNFGLLKGDGGANKGKGIDWGTFIWLDEG</sequence>
<dbReference type="AlphaFoldDB" id="A0A0H5QKF7"/>
<name>A0A0H5QKF7_9EUKA</name>
<dbReference type="EMBL" id="HACM01001670">
    <property type="protein sequence ID" value="CRZ02112.1"/>
    <property type="molecule type" value="Transcribed_RNA"/>
</dbReference>